<accession>A0A940YG93</accession>
<keyword evidence="1" id="KW-0732">Signal</keyword>
<dbReference type="EMBL" id="JAGQDD010000001">
    <property type="protein sequence ID" value="MBQ0929414.1"/>
    <property type="molecule type" value="Genomic_DNA"/>
</dbReference>
<dbReference type="RefSeq" id="WP_210851658.1">
    <property type="nucleotide sequence ID" value="NZ_JAGQDD010000001.1"/>
</dbReference>
<evidence type="ECO:0000313" key="3">
    <source>
        <dbReference type="Proteomes" id="UP000676246"/>
    </source>
</evidence>
<reference evidence="2 3" key="1">
    <citation type="submission" date="2021-04" db="EMBL/GenBank/DDBJ databases">
        <title>The genome sequence of Ideonella sp. 3Y2.</title>
        <authorList>
            <person name="Liu Y."/>
        </authorList>
    </citation>
    <scope>NUCLEOTIDE SEQUENCE [LARGE SCALE GENOMIC DNA]</scope>
    <source>
        <strain evidence="2 3">3Y2</strain>
    </source>
</reference>
<keyword evidence="3" id="KW-1185">Reference proteome</keyword>
<gene>
    <name evidence="2" type="ORF">KAK03_02880</name>
</gene>
<comment type="caution">
    <text evidence="2">The sequence shown here is derived from an EMBL/GenBank/DDBJ whole genome shotgun (WGS) entry which is preliminary data.</text>
</comment>
<dbReference type="Proteomes" id="UP000676246">
    <property type="component" value="Unassembled WGS sequence"/>
</dbReference>
<evidence type="ECO:0008006" key="4">
    <source>
        <dbReference type="Google" id="ProtNLM"/>
    </source>
</evidence>
<dbReference type="InterPro" id="IPR014710">
    <property type="entry name" value="RmlC-like_jellyroll"/>
</dbReference>
<dbReference type="SUPFAM" id="SSF51182">
    <property type="entry name" value="RmlC-like cupins"/>
    <property type="match status" value="1"/>
</dbReference>
<organism evidence="2 3">
    <name type="scientific">Ideonella alba</name>
    <dbReference type="NCBI Taxonomy" id="2824118"/>
    <lineage>
        <taxon>Bacteria</taxon>
        <taxon>Pseudomonadati</taxon>
        <taxon>Pseudomonadota</taxon>
        <taxon>Betaproteobacteria</taxon>
        <taxon>Burkholderiales</taxon>
        <taxon>Sphaerotilaceae</taxon>
        <taxon>Ideonella</taxon>
    </lineage>
</organism>
<name>A0A940YG93_9BURK</name>
<dbReference type="AlphaFoldDB" id="A0A940YG93"/>
<feature type="chain" id="PRO_5036867484" description="Cupin domain-containing protein" evidence="1">
    <location>
        <begin position="25"/>
        <end position="124"/>
    </location>
</feature>
<evidence type="ECO:0000256" key="1">
    <source>
        <dbReference type="SAM" id="SignalP"/>
    </source>
</evidence>
<evidence type="ECO:0000313" key="2">
    <source>
        <dbReference type="EMBL" id="MBQ0929414.1"/>
    </source>
</evidence>
<dbReference type="InterPro" id="IPR011051">
    <property type="entry name" value="RmlC_Cupin_sf"/>
</dbReference>
<dbReference type="Gene3D" id="2.60.120.10">
    <property type="entry name" value="Jelly Rolls"/>
    <property type="match status" value="1"/>
</dbReference>
<sequence length="124" mass="13343">MLKTPATILACCALWLGLPGPVQGQTLPRSYVASPDIYQVIAQNEQFKVIAVTWKPGQRDVLHAHPANAVYYLSDCSLRIHAPDGSTRDAQPRAGAAIVQAPIPGHVLENIGSADCRLVMFEPS</sequence>
<protein>
    <recommendedName>
        <fullName evidence="4">Cupin domain-containing protein</fullName>
    </recommendedName>
</protein>
<proteinExistence type="predicted"/>
<feature type="signal peptide" evidence="1">
    <location>
        <begin position="1"/>
        <end position="24"/>
    </location>
</feature>